<name>A0A8T0TG08_PANVG</name>
<proteinExistence type="predicted"/>
<comment type="caution">
    <text evidence="1">The sequence shown here is derived from an EMBL/GenBank/DDBJ whole genome shotgun (WGS) entry which is preliminary data.</text>
</comment>
<accession>A0A8T0TG08</accession>
<gene>
    <name evidence="1" type="ORF">PVAP13_4KG055100</name>
</gene>
<protein>
    <submittedName>
        <fullName evidence="1">Uncharacterized protein</fullName>
    </submittedName>
</protein>
<dbReference type="EMBL" id="CM029043">
    <property type="protein sequence ID" value="KAG2609870.1"/>
    <property type="molecule type" value="Genomic_DNA"/>
</dbReference>
<dbReference type="Proteomes" id="UP000823388">
    <property type="component" value="Chromosome 4K"/>
</dbReference>
<sequence length="194" mass="20909">MESAAQLRSLTRAASCTLQLAGPKYGSATTSASGVASMGINRLSDPSASFGKNKFHENLAGTSQRISSDPVSSQGTRSKCSKEDFKFIKAVISKHCKSRLSIQITAVPSFFFWITLGNATHCTVPTRRRKNAHRLLAHGLMAWEQGERQADTAPSDACKTGSRFTDVSCGRAHSTRLQFPSAWQWCGSPGLIGV</sequence>
<keyword evidence="2" id="KW-1185">Reference proteome</keyword>
<dbReference type="AlphaFoldDB" id="A0A8T0TG08"/>
<reference evidence="1" key="1">
    <citation type="submission" date="2020-05" db="EMBL/GenBank/DDBJ databases">
        <title>WGS assembly of Panicum virgatum.</title>
        <authorList>
            <person name="Lovell J.T."/>
            <person name="Jenkins J."/>
            <person name="Shu S."/>
            <person name="Juenger T.E."/>
            <person name="Schmutz J."/>
        </authorList>
    </citation>
    <scope>NUCLEOTIDE SEQUENCE</scope>
    <source>
        <strain evidence="1">AP13</strain>
    </source>
</reference>
<evidence type="ECO:0000313" key="2">
    <source>
        <dbReference type="Proteomes" id="UP000823388"/>
    </source>
</evidence>
<evidence type="ECO:0000313" key="1">
    <source>
        <dbReference type="EMBL" id="KAG2609870.1"/>
    </source>
</evidence>
<organism evidence="1 2">
    <name type="scientific">Panicum virgatum</name>
    <name type="common">Blackwell switchgrass</name>
    <dbReference type="NCBI Taxonomy" id="38727"/>
    <lineage>
        <taxon>Eukaryota</taxon>
        <taxon>Viridiplantae</taxon>
        <taxon>Streptophyta</taxon>
        <taxon>Embryophyta</taxon>
        <taxon>Tracheophyta</taxon>
        <taxon>Spermatophyta</taxon>
        <taxon>Magnoliopsida</taxon>
        <taxon>Liliopsida</taxon>
        <taxon>Poales</taxon>
        <taxon>Poaceae</taxon>
        <taxon>PACMAD clade</taxon>
        <taxon>Panicoideae</taxon>
        <taxon>Panicodae</taxon>
        <taxon>Paniceae</taxon>
        <taxon>Panicinae</taxon>
        <taxon>Panicum</taxon>
        <taxon>Panicum sect. Hiantes</taxon>
    </lineage>
</organism>